<gene>
    <name evidence="1" type="ORF">LENED_007443</name>
</gene>
<reference evidence="1 2" key="2">
    <citation type="submission" date="2017-02" db="EMBL/GenBank/DDBJ databases">
        <title>A genome survey and senescence transcriptome analysis in Lentinula edodes.</title>
        <authorList>
            <person name="Sakamoto Y."/>
            <person name="Nakade K."/>
            <person name="Sato S."/>
            <person name="Yoshida Y."/>
            <person name="Miyazaki K."/>
            <person name="Natsume S."/>
            <person name="Konno N."/>
        </authorList>
    </citation>
    <scope>NUCLEOTIDE SEQUENCE [LARGE SCALE GENOMIC DNA]</scope>
    <source>
        <strain evidence="1 2">NBRC 111202</strain>
    </source>
</reference>
<sequence>MLAARTEVPIPALIPGEIKGFRQQGCGKSLTCAQSRISDLEIIKFSLALAITVLLKVIGEFNFGNEVHEISKRSMMPRDEFNEPTPTLWEAHVLRSRIVPMVHAILSFTAFLFFEVRPLPGKSRSVTDYLSVDLCHPRLREILQLDLRSFELNALVRFLQHRNQLRRHGIH</sequence>
<reference evidence="1 2" key="1">
    <citation type="submission" date="2016-08" db="EMBL/GenBank/DDBJ databases">
        <authorList>
            <consortium name="Lentinula edodes genome sequencing consortium"/>
            <person name="Sakamoto Y."/>
            <person name="Nakade K."/>
            <person name="Sato S."/>
            <person name="Yoshida Y."/>
            <person name="Miyazaki K."/>
            <person name="Natsume S."/>
            <person name="Konno N."/>
        </authorList>
    </citation>
    <scope>NUCLEOTIDE SEQUENCE [LARGE SCALE GENOMIC DNA]</scope>
    <source>
        <strain evidence="1 2">NBRC 111202</strain>
    </source>
</reference>
<accession>A0A1Q3EEJ3</accession>
<proteinExistence type="predicted"/>
<evidence type="ECO:0000313" key="2">
    <source>
        <dbReference type="Proteomes" id="UP000188533"/>
    </source>
</evidence>
<name>A0A1Q3EEJ3_LENED</name>
<comment type="caution">
    <text evidence="1">The sequence shown here is derived from an EMBL/GenBank/DDBJ whole genome shotgun (WGS) entry which is preliminary data.</text>
</comment>
<keyword evidence="2" id="KW-1185">Reference proteome</keyword>
<dbReference type="EMBL" id="BDGU01000257">
    <property type="protein sequence ID" value="GAW05579.1"/>
    <property type="molecule type" value="Genomic_DNA"/>
</dbReference>
<organism evidence="1 2">
    <name type="scientific">Lentinula edodes</name>
    <name type="common">Shiitake mushroom</name>
    <name type="synonym">Lentinus edodes</name>
    <dbReference type="NCBI Taxonomy" id="5353"/>
    <lineage>
        <taxon>Eukaryota</taxon>
        <taxon>Fungi</taxon>
        <taxon>Dikarya</taxon>
        <taxon>Basidiomycota</taxon>
        <taxon>Agaricomycotina</taxon>
        <taxon>Agaricomycetes</taxon>
        <taxon>Agaricomycetidae</taxon>
        <taxon>Agaricales</taxon>
        <taxon>Marasmiineae</taxon>
        <taxon>Omphalotaceae</taxon>
        <taxon>Lentinula</taxon>
    </lineage>
</organism>
<evidence type="ECO:0000313" key="1">
    <source>
        <dbReference type="EMBL" id="GAW05579.1"/>
    </source>
</evidence>
<protein>
    <submittedName>
        <fullName evidence="1">Uncharacterized protein</fullName>
    </submittedName>
</protein>
<dbReference type="AlphaFoldDB" id="A0A1Q3EEJ3"/>
<dbReference type="Proteomes" id="UP000188533">
    <property type="component" value="Unassembled WGS sequence"/>
</dbReference>